<evidence type="ECO:0000313" key="3">
    <source>
        <dbReference type="Proteomes" id="UP000188613"/>
    </source>
</evidence>
<sequence length="115" mass="12684">MFKLISTVVTRDQIKEYAKASGDFNPIHTDLEAAKKAGLQDCIAHGMLIMALGSSAIREWGVQSVKTYDVRFQSMTYPDEPLVLKGQWTDEGAGKGLITVENEEGEIKMKGTFTV</sequence>
<dbReference type="GO" id="GO:0004312">
    <property type="term" value="F:fatty acid synthase activity"/>
    <property type="evidence" value="ECO:0007669"/>
    <property type="project" value="InterPro"/>
</dbReference>
<dbReference type="PANTHER" id="PTHR43841:SF3">
    <property type="entry name" value="(3R)-HYDROXYACYL-ACP DEHYDRATASE SUBUNIT HADB"/>
    <property type="match status" value="1"/>
</dbReference>
<gene>
    <name evidence="2" type="ORF">BTO28_13755</name>
</gene>
<dbReference type="RefSeq" id="WP_076767244.1">
    <property type="nucleotide sequence ID" value="NZ_MSFI01000025.1"/>
</dbReference>
<name>A0A1V2A4X1_9BACI</name>
<dbReference type="InterPro" id="IPR003965">
    <property type="entry name" value="Fatty_acid_synthase"/>
</dbReference>
<dbReference type="PRINTS" id="PR01483">
    <property type="entry name" value="FASYNTHASE"/>
</dbReference>
<keyword evidence="3" id="KW-1185">Reference proteome</keyword>
<dbReference type="Gene3D" id="3.10.129.10">
    <property type="entry name" value="Hotdog Thioesterase"/>
    <property type="match status" value="1"/>
</dbReference>
<dbReference type="EMBL" id="MSFI01000025">
    <property type="protein sequence ID" value="OMP66068.1"/>
    <property type="molecule type" value="Genomic_DNA"/>
</dbReference>
<reference evidence="2 3" key="1">
    <citation type="submission" date="2016-12" db="EMBL/GenBank/DDBJ databases">
        <title>Domibacillus sp. SAB 38T whole genome sequencing.</title>
        <authorList>
            <person name="Verma A."/>
            <person name="Ojha A.K."/>
            <person name="Krishnamurthi S."/>
        </authorList>
    </citation>
    <scope>NUCLEOTIDE SEQUENCE [LARGE SCALE GENOMIC DNA]</scope>
    <source>
        <strain evidence="2 3">SAB 38</strain>
    </source>
</reference>
<dbReference type="PANTHER" id="PTHR43841">
    <property type="entry name" value="3-HYDROXYACYL-THIOESTER DEHYDRATASE HTDX-RELATED"/>
    <property type="match status" value="1"/>
</dbReference>
<dbReference type="OrthoDB" id="9801625at2"/>
<dbReference type="STRING" id="1714355.BTO28_13755"/>
<accession>A0A1V2A4X1</accession>
<dbReference type="GO" id="GO:0005835">
    <property type="term" value="C:fatty acid synthase complex"/>
    <property type="evidence" value="ECO:0007669"/>
    <property type="project" value="InterPro"/>
</dbReference>
<dbReference type="InterPro" id="IPR002539">
    <property type="entry name" value="MaoC-like_dom"/>
</dbReference>
<evidence type="ECO:0000259" key="1">
    <source>
        <dbReference type="Pfam" id="PF01575"/>
    </source>
</evidence>
<dbReference type="SUPFAM" id="SSF54637">
    <property type="entry name" value="Thioesterase/thiol ester dehydrase-isomerase"/>
    <property type="match status" value="1"/>
</dbReference>
<dbReference type="CDD" id="cd03441">
    <property type="entry name" value="R_hydratase_like"/>
    <property type="match status" value="1"/>
</dbReference>
<dbReference type="InterPro" id="IPR029069">
    <property type="entry name" value="HotDog_dom_sf"/>
</dbReference>
<protein>
    <recommendedName>
        <fullName evidence="1">MaoC-like domain-containing protein</fullName>
    </recommendedName>
</protein>
<organism evidence="2 3">
    <name type="scientific">Domibacillus epiphyticus</name>
    <dbReference type="NCBI Taxonomy" id="1714355"/>
    <lineage>
        <taxon>Bacteria</taxon>
        <taxon>Bacillati</taxon>
        <taxon>Bacillota</taxon>
        <taxon>Bacilli</taxon>
        <taxon>Bacillales</taxon>
        <taxon>Bacillaceae</taxon>
        <taxon>Domibacillus</taxon>
    </lineage>
</organism>
<evidence type="ECO:0000313" key="2">
    <source>
        <dbReference type="EMBL" id="OMP66068.1"/>
    </source>
</evidence>
<dbReference type="Proteomes" id="UP000188613">
    <property type="component" value="Unassembled WGS sequence"/>
</dbReference>
<proteinExistence type="predicted"/>
<dbReference type="GO" id="GO:0006633">
    <property type="term" value="P:fatty acid biosynthetic process"/>
    <property type="evidence" value="ECO:0007669"/>
    <property type="project" value="InterPro"/>
</dbReference>
<dbReference type="AlphaFoldDB" id="A0A1V2A4X1"/>
<dbReference type="Pfam" id="PF01575">
    <property type="entry name" value="MaoC_dehydratas"/>
    <property type="match status" value="1"/>
</dbReference>
<feature type="domain" description="MaoC-like" evidence="1">
    <location>
        <begin position="8"/>
        <end position="106"/>
    </location>
</feature>
<comment type="caution">
    <text evidence="2">The sequence shown here is derived from an EMBL/GenBank/DDBJ whole genome shotgun (WGS) entry which is preliminary data.</text>
</comment>